<dbReference type="AlphaFoldDB" id="A0A0M3IHF1"/>
<dbReference type="InterPro" id="IPR014752">
    <property type="entry name" value="Arrestin-like_C"/>
</dbReference>
<dbReference type="InterPro" id="IPR014756">
    <property type="entry name" value="Ig_E-set"/>
</dbReference>
<comment type="similarity">
    <text evidence="1">Belongs to the arrestin family.</text>
</comment>
<evidence type="ECO:0000313" key="5">
    <source>
        <dbReference type="WBParaSite" id="ALUE_0001783401-mRNA-1"/>
    </source>
</evidence>
<dbReference type="Gene3D" id="2.60.40.640">
    <property type="match status" value="4"/>
</dbReference>
<protein>
    <submittedName>
        <fullName evidence="5">Arrestin_C domain-containing protein</fullName>
    </submittedName>
</protein>
<keyword evidence="4" id="KW-1185">Reference proteome</keyword>
<dbReference type="InterPro" id="IPR011022">
    <property type="entry name" value="Arrestin_C-like"/>
</dbReference>
<dbReference type="PANTHER" id="PTHR11188:SF176">
    <property type="entry name" value="ARRESTIN DOMAIN-CONTAINING PROTEIN 1"/>
    <property type="match status" value="1"/>
</dbReference>
<evidence type="ECO:0000256" key="1">
    <source>
        <dbReference type="ARBA" id="ARBA00005298"/>
    </source>
</evidence>
<dbReference type="SUPFAM" id="SSF81296">
    <property type="entry name" value="E set domains"/>
    <property type="match status" value="2"/>
</dbReference>
<dbReference type="SMART" id="SM01017">
    <property type="entry name" value="Arrestin_C"/>
    <property type="match status" value="1"/>
</dbReference>
<dbReference type="Pfam" id="PF00339">
    <property type="entry name" value="Arrestin_N"/>
    <property type="match status" value="1"/>
</dbReference>
<dbReference type="Proteomes" id="UP000036681">
    <property type="component" value="Unplaced"/>
</dbReference>
<organism evidence="4 5">
    <name type="scientific">Ascaris lumbricoides</name>
    <name type="common">Giant roundworm</name>
    <dbReference type="NCBI Taxonomy" id="6252"/>
    <lineage>
        <taxon>Eukaryota</taxon>
        <taxon>Metazoa</taxon>
        <taxon>Ecdysozoa</taxon>
        <taxon>Nematoda</taxon>
        <taxon>Chromadorea</taxon>
        <taxon>Rhabditida</taxon>
        <taxon>Spirurina</taxon>
        <taxon>Ascaridomorpha</taxon>
        <taxon>Ascaridoidea</taxon>
        <taxon>Ascarididae</taxon>
        <taxon>Ascaris</taxon>
    </lineage>
</organism>
<dbReference type="GO" id="GO:0005737">
    <property type="term" value="C:cytoplasm"/>
    <property type="evidence" value="ECO:0007669"/>
    <property type="project" value="TreeGrafter"/>
</dbReference>
<evidence type="ECO:0000259" key="3">
    <source>
        <dbReference type="SMART" id="SM01017"/>
    </source>
</evidence>
<feature type="domain" description="Arrestin C-terminal-like" evidence="3">
    <location>
        <begin position="178"/>
        <end position="404"/>
    </location>
</feature>
<dbReference type="Pfam" id="PF02752">
    <property type="entry name" value="Arrestin_C"/>
    <property type="match status" value="2"/>
</dbReference>
<dbReference type="InterPro" id="IPR011021">
    <property type="entry name" value="Arrestin-like_N"/>
</dbReference>
<name>A0A0M3IHF1_ASCLU</name>
<accession>A0A0M3IHF1</accession>
<evidence type="ECO:0000256" key="2">
    <source>
        <dbReference type="SAM" id="MobiDB-lite"/>
    </source>
</evidence>
<sequence>MVKLDRFDIEFNNAESAYFAGQEISGKVIIENSEPKKVNEILLELMGRARTYWTKHSGKSRKHWSQAEPYFCEQFNTCYTHKFITFEDGKEERILPEGHHEVPFSYTLPKTLPSSFEGEFGYVRYTCRAICERPWDFDIVSKRAFTVVGIEDINEDSKSLEPASACECNSSIRFCCRKQGSISAELSLDRTGFTPGEVICVNGKIHNDSQRTLKSSCLRLKQHVIYRAKTFSGSEHMKTSNKIVVKKEKGEIAPLSVFEWDREKIILPSVPPRAKTFSGSEHMKTSNKVVVKKEKGEIAPLSVFEWDREKIILPSVPPRLSKCKIIEITYSLELQTSNKIVVKKEKGEIAPLSVFEWDREKIILPSVPPRLSKCKIIEITYSLELQAENAVTAALPIHVGTIPLLSEVMARAKFSRAESNSHTSKQTDTPENESESVVHVTVTDERGQTINEPDVDDLSPETEALISSRKRVRMPSSILSELYPTLPSPYYKESHFGQVDITEDKESVQFGEKKFAPKYPFYTD</sequence>
<dbReference type="InterPro" id="IPR050357">
    <property type="entry name" value="Arrestin_domain-protein"/>
</dbReference>
<dbReference type="GO" id="GO:0015031">
    <property type="term" value="P:protein transport"/>
    <property type="evidence" value="ECO:0007669"/>
    <property type="project" value="TreeGrafter"/>
</dbReference>
<dbReference type="PANTHER" id="PTHR11188">
    <property type="entry name" value="ARRESTIN DOMAIN CONTAINING PROTEIN"/>
    <property type="match status" value="1"/>
</dbReference>
<evidence type="ECO:0000313" key="4">
    <source>
        <dbReference type="Proteomes" id="UP000036681"/>
    </source>
</evidence>
<feature type="compositionally biased region" description="Polar residues" evidence="2">
    <location>
        <begin position="417"/>
        <end position="429"/>
    </location>
</feature>
<proteinExistence type="inferred from homology"/>
<dbReference type="WBParaSite" id="ALUE_0001783401-mRNA-1">
    <property type="protein sequence ID" value="ALUE_0001783401-mRNA-1"/>
    <property type="gene ID" value="ALUE_0001783401"/>
</dbReference>
<feature type="region of interest" description="Disordered" evidence="2">
    <location>
        <begin position="416"/>
        <end position="436"/>
    </location>
</feature>
<reference evidence="5" key="1">
    <citation type="submission" date="2017-02" db="UniProtKB">
        <authorList>
            <consortium name="WormBaseParasite"/>
        </authorList>
    </citation>
    <scope>IDENTIFICATION</scope>
</reference>